<reference evidence="1 2" key="1">
    <citation type="submission" date="2014-07" db="EMBL/GenBank/DDBJ databases">
        <title>Genome of Flavobacterium reichenbachii LMG 25512.</title>
        <authorList>
            <person name="Stropko S.J."/>
            <person name="Pipes S.E."/>
            <person name="Newman J.D."/>
        </authorList>
    </citation>
    <scope>NUCLEOTIDE SEQUENCE [LARGE SCALE GENOMIC DNA]</scope>
    <source>
        <strain evidence="1 2">LMG 25512</strain>
    </source>
</reference>
<evidence type="ECO:0000313" key="1">
    <source>
        <dbReference type="EMBL" id="KFF02625.1"/>
    </source>
</evidence>
<dbReference type="Proteomes" id="UP000028715">
    <property type="component" value="Unassembled WGS sequence"/>
</dbReference>
<gene>
    <name evidence="1" type="ORF">IW19_23450</name>
</gene>
<organism evidence="1 2">
    <name type="scientific">Flavobacterium reichenbachii</name>
    <dbReference type="NCBI Taxonomy" id="362418"/>
    <lineage>
        <taxon>Bacteria</taxon>
        <taxon>Pseudomonadati</taxon>
        <taxon>Bacteroidota</taxon>
        <taxon>Flavobacteriia</taxon>
        <taxon>Flavobacteriales</taxon>
        <taxon>Flavobacteriaceae</taxon>
        <taxon>Flavobacterium</taxon>
    </lineage>
</organism>
<protein>
    <submittedName>
        <fullName evidence="1">Uncharacterized protein</fullName>
    </submittedName>
</protein>
<dbReference type="AlphaFoldDB" id="A0A085ZDW1"/>
<proteinExistence type="predicted"/>
<keyword evidence="2" id="KW-1185">Reference proteome</keyword>
<sequence length="204" mass="24626">MTRSRKYNLISQKFISKYEDIPLIRQNNKTDKKCNVSVEVFDTDYLKFFFETFDVYNLYAIFILDSAVVFPDPDFSHVSKYNRWNKNIVIAKIDFNFFKDINYNSRREIEKPFFFRSDSFEELNINEILNECLYERELVMGDFRKNIVTVDPLQLLNNKLIKAFSEFYVDRTEAFIEKVLHLKDYILDENRDYISKIEISLIND</sequence>
<comment type="caution">
    <text evidence="1">The sequence shown here is derived from an EMBL/GenBank/DDBJ whole genome shotgun (WGS) entry which is preliminary data.</text>
</comment>
<evidence type="ECO:0000313" key="2">
    <source>
        <dbReference type="Proteomes" id="UP000028715"/>
    </source>
</evidence>
<accession>A0A085ZDW1</accession>
<dbReference type="OrthoDB" id="1343965at2"/>
<dbReference type="RefSeq" id="WP_035689934.1">
    <property type="nucleotide sequence ID" value="NZ_JPRL01000004.1"/>
</dbReference>
<name>A0A085ZDW1_9FLAO</name>
<dbReference type="EMBL" id="JPRL01000004">
    <property type="protein sequence ID" value="KFF02625.1"/>
    <property type="molecule type" value="Genomic_DNA"/>
</dbReference>